<dbReference type="PROSITE" id="PS00436">
    <property type="entry name" value="PEROXIDASE_2"/>
    <property type="match status" value="1"/>
</dbReference>
<comment type="catalytic activity">
    <reaction evidence="7 10 11">
        <text>2 H2O2 = O2 + 2 H2O</text>
        <dbReference type="Rhea" id="RHEA:20309"/>
        <dbReference type="ChEBI" id="CHEBI:15377"/>
        <dbReference type="ChEBI" id="CHEBI:15379"/>
        <dbReference type="ChEBI" id="CHEBI:16240"/>
        <dbReference type="EC" id="1.11.1.21"/>
    </reaction>
</comment>
<reference evidence="14 15" key="1">
    <citation type="submission" date="2017-10" db="EMBL/GenBank/DDBJ databases">
        <title>Draft genome of Longibacter Salinarum.</title>
        <authorList>
            <person name="Goh K.M."/>
            <person name="Shamsir M.S."/>
            <person name="Lim S.W."/>
        </authorList>
    </citation>
    <scope>NUCLEOTIDE SEQUENCE [LARGE SCALE GENOMIC DNA]</scope>
    <source>
        <strain evidence="14 15">KCTC 52045</strain>
    </source>
</reference>
<keyword evidence="6 10" id="KW-0376">Hydrogen peroxide</keyword>
<accession>A0A2A8CTX1</accession>
<organism evidence="14 15">
    <name type="scientific">Longibacter salinarum</name>
    <dbReference type="NCBI Taxonomy" id="1850348"/>
    <lineage>
        <taxon>Bacteria</taxon>
        <taxon>Pseudomonadati</taxon>
        <taxon>Rhodothermota</taxon>
        <taxon>Rhodothermia</taxon>
        <taxon>Rhodothermales</taxon>
        <taxon>Salisaetaceae</taxon>
        <taxon>Longibacter</taxon>
    </lineage>
</organism>
<comment type="subunit">
    <text evidence="10">Homodimer or homotetramer.</text>
</comment>
<evidence type="ECO:0000256" key="5">
    <source>
        <dbReference type="ARBA" id="ARBA00023004"/>
    </source>
</evidence>
<dbReference type="Gene3D" id="1.10.420.10">
    <property type="entry name" value="Peroxidase, domain 2"/>
    <property type="match status" value="2"/>
</dbReference>
<keyword evidence="2 10" id="KW-0349">Heme</keyword>
<keyword evidence="4 10" id="KW-0560">Oxidoreductase</keyword>
<evidence type="ECO:0000256" key="2">
    <source>
        <dbReference type="ARBA" id="ARBA00022617"/>
    </source>
</evidence>
<dbReference type="GO" id="GO:0004096">
    <property type="term" value="F:catalase activity"/>
    <property type="evidence" value="ECO:0007669"/>
    <property type="project" value="UniProtKB-UniRule"/>
</dbReference>
<dbReference type="PROSITE" id="PS50873">
    <property type="entry name" value="PEROXIDASE_4"/>
    <property type="match status" value="1"/>
</dbReference>
<dbReference type="CDD" id="cd00649">
    <property type="entry name" value="catalase_peroxidase_1"/>
    <property type="match status" value="1"/>
</dbReference>
<feature type="compositionally biased region" description="Polar residues" evidence="12">
    <location>
        <begin position="26"/>
        <end position="40"/>
    </location>
</feature>
<dbReference type="PRINTS" id="PR00460">
    <property type="entry name" value="BPEROXIDASE"/>
</dbReference>
<evidence type="ECO:0000256" key="6">
    <source>
        <dbReference type="ARBA" id="ARBA00023324"/>
    </source>
</evidence>
<comment type="catalytic activity">
    <reaction evidence="8 10 11">
        <text>H2O2 + AH2 = A + 2 H2O</text>
        <dbReference type="Rhea" id="RHEA:30275"/>
        <dbReference type="ChEBI" id="CHEBI:13193"/>
        <dbReference type="ChEBI" id="CHEBI:15377"/>
        <dbReference type="ChEBI" id="CHEBI:16240"/>
        <dbReference type="ChEBI" id="CHEBI:17499"/>
        <dbReference type="EC" id="1.11.1.21"/>
    </reaction>
</comment>
<dbReference type="AlphaFoldDB" id="A0A2A8CTX1"/>
<evidence type="ECO:0000256" key="1">
    <source>
        <dbReference type="ARBA" id="ARBA00022559"/>
    </source>
</evidence>
<feature type="region of interest" description="Disordered" evidence="12">
    <location>
        <begin position="1"/>
        <end position="40"/>
    </location>
</feature>
<dbReference type="GO" id="GO:0070301">
    <property type="term" value="P:cellular response to hydrogen peroxide"/>
    <property type="evidence" value="ECO:0007669"/>
    <property type="project" value="TreeGrafter"/>
</dbReference>
<feature type="binding site" description="axial binding residue" evidence="10">
    <location>
        <position position="276"/>
    </location>
    <ligand>
        <name>heme b</name>
        <dbReference type="ChEBI" id="CHEBI:60344"/>
    </ligand>
    <ligandPart>
        <name>Fe</name>
        <dbReference type="ChEBI" id="CHEBI:18248"/>
    </ligandPart>
</feature>
<dbReference type="GO" id="GO:0005829">
    <property type="term" value="C:cytosol"/>
    <property type="evidence" value="ECO:0007669"/>
    <property type="project" value="TreeGrafter"/>
</dbReference>
<dbReference type="InterPro" id="IPR010255">
    <property type="entry name" value="Haem_peroxidase_sf"/>
</dbReference>
<dbReference type="InterPro" id="IPR000763">
    <property type="entry name" value="Catalase_peroxidase"/>
</dbReference>
<comment type="PTM">
    <text evidence="10">Formation of the three residue Trp-Tyr-Met cross-link is important for the catalase, but not the peroxidase activity of the enzyme.</text>
</comment>
<keyword evidence="1 10" id="KW-0575">Peroxidase</keyword>
<dbReference type="InterPro" id="IPR002016">
    <property type="entry name" value="Haem_peroxidase"/>
</dbReference>
<evidence type="ECO:0000313" key="15">
    <source>
        <dbReference type="Proteomes" id="UP000220102"/>
    </source>
</evidence>
<dbReference type="NCBIfam" id="NF011635">
    <property type="entry name" value="PRK15061.1"/>
    <property type="match status" value="1"/>
</dbReference>
<name>A0A2A8CTX1_9BACT</name>
<dbReference type="GO" id="GO:0046872">
    <property type="term" value="F:metal ion binding"/>
    <property type="evidence" value="ECO:0007669"/>
    <property type="project" value="UniProtKB-KW"/>
</dbReference>
<dbReference type="Proteomes" id="UP000220102">
    <property type="component" value="Unassembled WGS sequence"/>
</dbReference>
<feature type="domain" description="Plant heme peroxidase family profile" evidence="13">
    <location>
        <begin position="146"/>
        <end position="422"/>
    </location>
</feature>
<dbReference type="FunFam" id="1.10.420.10:FF:000004">
    <property type="entry name" value="Catalase-peroxidase"/>
    <property type="match status" value="1"/>
</dbReference>
<dbReference type="NCBIfam" id="TIGR00198">
    <property type="entry name" value="cat_per_HPI"/>
    <property type="match status" value="1"/>
</dbReference>
<dbReference type="FunFam" id="1.10.520.10:FF:000002">
    <property type="entry name" value="Catalase-peroxidase"/>
    <property type="match status" value="1"/>
</dbReference>
<evidence type="ECO:0000313" key="14">
    <source>
        <dbReference type="EMBL" id="PEN11318.1"/>
    </source>
</evidence>
<dbReference type="PROSITE" id="PS00435">
    <property type="entry name" value="PEROXIDASE_1"/>
    <property type="match status" value="1"/>
</dbReference>
<dbReference type="GO" id="GO:0042744">
    <property type="term" value="P:hydrogen peroxide catabolic process"/>
    <property type="evidence" value="ECO:0007669"/>
    <property type="project" value="UniProtKB-KW"/>
</dbReference>
<comment type="cofactor">
    <cofactor evidence="10">
        <name>heme b</name>
        <dbReference type="ChEBI" id="CHEBI:60344"/>
    </cofactor>
    <text evidence="10">Binds 1 heme b (iron(II)-protoporphyrin IX) group per dimer.</text>
</comment>
<evidence type="ECO:0000256" key="9">
    <source>
        <dbReference type="ARBA" id="ARBA00060838"/>
    </source>
</evidence>
<keyword evidence="5 10" id="KW-0408">Iron</keyword>
<dbReference type="InterPro" id="IPR019794">
    <property type="entry name" value="Peroxidases_AS"/>
</dbReference>
<dbReference type="RefSeq" id="WP_098078460.1">
    <property type="nucleotide sequence ID" value="NZ_PDEQ01000010.1"/>
</dbReference>
<dbReference type="OrthoDB" id="9759743at2"/>
<evidence type="ECO:0000256" key="10">
    <source>
        <dbReference type="HAMAP-Rule" id="MF_01961"/>
    </source>
</evidence>
<evidence type="ECO:0000256" key="4">
    <source>
        <dbReference type="ARBA" id="ARBA00023002"/>
    </source>
</evidence>
<evidence type="ECO:0000256" key="7">
    <source>
        <dbReference type="ARBA" id="ARBA00049145"/>
    </source>
</evidence>
<feature type="site" description="Transition state stabilizer" evidence="10">
    <location>
        <position position="109"/>
    </location>
</feature>
<protein>
    <recommendedName>
        <fullName evidence="10 11">Catalase-peroxidase</fullName>
        <shortName evidence="10">CP</shortName>
        <ecNumber evidence="10 11">1.11.1.21</ecNumber>
    </recommendedName>
    <alternativeName>
        <fullName evidence="10">Peroxidase/catalase</fullName>
    </alternativeName>
</protein>
<evidence type="ECO:0000256" key="11">
    <source>
        <dbReference type="RuleBase" id="RU003451"/>
    </source>
</evidence>
<dbReference type="Gene3D" id="1.10.520.10">
    <property type="match status" value="2"/>
</dbReference>
<dbReference type="Pfam" id="PF00141">
    <property type="entry name" value="peroxidase"/>
    <property type="match status" value="2"/>
</dbReference>
<comment type="similarity">
    <text evidence="9 10 11">Belongs to the peroxidase family. Peroxidase/catalase subfamily.</text>
</comment>
<evidence type="ECO:0000256" key="8">
    <source>
        <dbReference type="ARBA" id="ARBA00051651"/>
    </source>
</evidence>
<keyword evidence="3 10" id="KW-0479">Metal-binding</keyword>
<dbReference type="GO" id="GO:0020037">
    <property type="term" value="F:heme binding"/>
    <property type="evidence" value="ECO:0007669"/>
    <property type="project" value="InterPro"/>
</dbReference>
<dbReference type="SUPFAM" id="SSF48113">
    <property type="entry name" value="Heme-dependent peroxidases"/>
    <property type="match status" value="2"/>
</dbReference>
<dbReference type="InterPro" id="IPR019793">
    <property type="entry name" value="Peroxidases_heam-ligand_BS"/>
</dbReference>
<dbReference type="PRINTS" id="PR00458">
    <property type="entry name" value="PEROXIDASE"/>
</dbReference>
<keyword evidence="15" id="KW-1185">Reference proteome</keyword>
<comment type="function">
    <text evidence="10">Bifunctional enzyme with both catalase and broad-spectrum peroxidase activity.</text>
</comment>
<feature type="compositionally biased region" description="Basic and acidic residues" evidence="12">
    <location>
        <begin position="1"/>
        <end position="14"/>
    </location>
</feature>
<sequence length="750" mass="83642">MSKDPTSHDAHAEGTSESGGCPVVHTNGSSSKRASAPATNRNWWPDTLDIEILDQNAQDVGPWLGDFDYAEAFSELDYHALKEDIHEVMTTSKEWWPADYGHYGPLFIRMAWHAAGTYRTTDGRGGASGGRQRLAPLNSWPDNANLDKARRLLWPVKQKHGSKISWADLMVLAGNVALESMGFKTFGFGGGREDDYQPDKSIDWGPENEMETWDRFNENDELENPLGATVMGLIYVNPEGPEGTPDPEWSAKRIRLSFGRMAMNDEETAALIAGGHTFGKVHGANTDDHVEAEPEAAPIEQQGFGWKSSHGSGKGADTITSGIEGPWTGDPIQWDSGYLDNLLNYEWEKHKGPGGAWQWKPKNDELKETVPDAHDASKKVDPMMLTTDIALKRDPIYREIIERFQKDPAAFQDAFARAWFKLLHRDMGPKDRYLGPEVPEEDLLWQDPVPAVDHDLIGDEEIAELKEMILASDLSISRLVKTAWASAATYRDSDKRGGANGARIRLEPHRNWEANEPYELSRALMVFEGIQKDFNKSRSGDVRVSLADLIVLGGCAAVEKAAADAGYDVEVPFEPGRTDATQEQTDVESFEPLEPTADGFRNYMADKPAQNWKPEEFLVDRADLLNLTAPEMTVLVGGMRALNAVHKNAEGHGVFTDRPETLTNDFFVNLLDMENKWEPVSEDKEIFEVQDRETGDVKWTATRADLIFGSNSRLRTIAEVYGATGGEEKFVHDFVDAFSKVMHLDRFDLA</sequence>
<comment type="caution">
    <text evidence="14">The sequence shown here is derived from an EMBL/GenBank/DDBJ whole genome shotgun (WGS) entry which is preliminary data.</text>
</comment>
<dbReference type="CDD" id="cd08200">
    <property type="entry name" value="catalase_peroxidase_2"/>
    <property type="match status" value="1"/>
</dbReference>
<comment type="caution">
    <text evidence="10">Lacks conserved residue(s) required for the propagation of feature annotation.</text>
</comment>
<proteinExistence type="inferred from homology"/>
<gene>
    <name evidence="10 14" type="primary">katG</name>
    <name evidence="14" type="ORF">CRI94_16155</name>
</gene>
<dbReference type="PANTHER" id="PTHR30555:SF0">
    <property type="entry name" value="CATALASE-PEROXIDASE"/>
    <property type="match status" value="1"/>
</dbReference>
<dbReference type="EMBL" id="PDEQ01000010">
    <property type="protein sequence ID" value="PEN11318.1"/>
    <property type="molecule type" value="Genomic_DNA"/>
</dbReference>
<dbReference type="EC" id="1.11.1.21" evidence="10 11"/>
<evidence type="ECO:0000259" key="13">
    <source>
        <dbReference type="PROSITE" id="PS50873"/>
    </source>
</evidence>
<feature type="active site" description="Proton acceptor" evidence="10">
    <location>
        <position position="113"/>
    </location>
</feature>
<dbReference type="HAMAP" id="MF_01961">
    <property type="entry name" value="Catal_peroxid"/>
    <property type="match status" value="1"/>
</dbReference>
<feature type="cross-link" description="Tryptophyl-tyrosyl-methioninium (Tyr-Met) (with Trp-112)" evidence="10">
    <location>
        <begin position="235"/>
        <end position="261"/>
    </location>
</feature>
<dbReference type="PANTHER" id="PTHR30555">
    <property type="entry name" value="HYDROPEROXIDASE I, BIFUNCTIONAL CATALASE-PEROXIDASE"/>
    <property type="match status" value="1"/>
</dbReference>
<evidence type="ECO:0000256" key="3">
    <source>
        <dbReference type="ARBA" id="ARBA00022723"/>
    </source>
</evidence>
<evidence type="ECO:0000256" key="12">
    <source>
        <dbReference type="SAM" id="MobiDB-lite"/>
    </source>
</evidence>